<dbReference type="Proteomes" id="UP001431693">
    <property type="component" value="Unassembled WGS sequence"/>
</dbReference>
<comment type="similarity">
    <text evidence="2">Belongs to the disproportionating enzyme family.</text>
</comment>
<reference evidence="11" key="1">
    <citation type="submission" date="2023-05" db="EMBL/GenBank/DDBJ databases">
        <title>[olsenella] sp. nov., isolated from a pig farm feces dump.</title>
        <authorList>
            <person name="Chang Y.-H."/>
        </authorList>
    </citation>
    <scope>NUCLEOTIDE SEQUENCE</scope>
    <source>
        <strain evidence="11">YH-ols2217</strain>
    </source>
</reference>
<dbReference type="SUPFAM" id="SSF51445">
    <property type="entry name" value="(Trans)glycosidases"/>
    <property type="match status" value="2"/>
</dbReference>
<dbReference type="Gene3D" id="3.90.400.10">
    <property type="entry name" value="Oligo-1,6-glucosidase, Domain 2"/>
    <property type="match status" value="1"/>
</dbReference>
<protein>
    <recommendedName>
        <fullName evidence="4">4-alpha-glucanotransferase</fullName>
        <ecNumber evidence="3">2.4.1.25</ecNumber>
    </recommendedName>
    <alternativeName>
        <fullName evidence="8">Amylomaltase</fullName>
    </alternativeName>
    <alternativeName>
        <fullName evidence="9">Disproportionating enzyme</fullName>
    </alternativeName>
</protein>
<dbReference type="InterPro" id="IPR006047">
    <property type="entry name" value="GH13_cat_dom"/>
</dbReference>
<evidence type="ECO:0000313" key="11">
    <source>
        <dbReference type="EMBL" id="MDJ1129079.1"/>
    </source>
</evidence>
<proteinExistence type="inferred from homology"/>
<dbReference type="PANTHER" id="PTHR32438:SF5">
    <property type="entry name" value="4-ALPHA-GLUCANOTRANSFERASE DPE1, CHLOROPLASTIC_AMYLOPLASTIC"/>
    <property type="match status" value="1"/>
</dbReference>
<dbReference type="RefSeq" id="WP_283713813.1">
    <property type="nucleotide sequence ID" value="NZ_JASJEW010000007.1"/>
</dbReference>
<keyword evidence="6 11" id="KW-0808">Transferase</keyword>
<dbReference type="Pfam" id="PF00128">
    <property type="entry name" value="Alpha-amylase"/>
    <property type="match status" value="1"/>
</dbReference>
<evidence type="ECO:0000256" key="4">
    <source>
        <dbReference type="ARBA" id="ARBA00020295"/>
    </source>
</evidence>
<evidence type="ECO:0000256" key="9">
    <source>
        <dbReference type="ARBA" id="ARBA00031501"/>
    </source>
</evidence>
<sequence length="1140" mass="128929">MRALHDSRALGYRTPYGAAPVGGAVTLSVDVWDDPGAKASIRTWADGVGEQFIPMERTEEADGRLRFTGQLTAEPLGLLWYCFVLEGSDGVVRYYGAREGRTGGVGQMYNHMPPSFQITVYHERAVRPDWYRNGIVYQIFPDRYKRGADWADRVHDAFAFHRNAPERRSFVDDWDTPVWYNRDANGAVNDWNFYGGTLEGIREELPRLAERGFTAIYLNPIFEALSNHRYDTADYLKVDPMLGDDESFKRLCADAEKVGISIILDGVFNHTGTDSKYFNKFGTYPEPGAWQGKESPYYPWYLIKEDGSYTCWWGVDNMPDLDKHNPEWQRFVYGEDGVVEHWLKMGARGWRLDVADELNDQFIAGIKAAEDRVKPDALLLGEVWEDASNKVAYGEMRHYLDGYELDSVMNYPFREALLEYLAGAWPAEEMVERMATLKENYPAQAFYETLNLLGSHDRTRLFTILGGAPDPASLTDHQKHWFRLNPGERDLAKHRMWLAVLVQMCSPGVPCVYYGDEAGVEGFTDPYNRSTYPWGHEDEDVQTLYANAINLRKQFPVLVDGDFRPFSAGPDVYGFYRYYADENGNPKPGEEVLCVVVNRNLDQGHEVWLPRLGEQADELVDGLPLRLEENHVVVNLPNLGSAVIRFHAPSALAKPFERGAGVMAHITSVPRTDGQEPGPGTLGPEAYRFVDFLSEAGQRYWQVLPVNPVDKHGSPYAGLSAFAGEPSLVDRDGDSWEKLYTSWCEGKPIPTGRGREVVPTATYTAFARKNRRWLKAHATFMAIRDLLRDEKAAAEELGKPLPAMWDDVEPGDVPSWADWKAPYKNWSPALATRKELTSRVKLHQFQQFLFQIQWDNLKAYANEHDVQIIGDMPIYVSMESSDVWSNRTMFNLDATGHQTEVAGVPGDDLAPEGQIWGNPTYNWPAHKKDDYGWWLARLGRAFDLYDRVRLDHFVGFQNYYVIQEGQKASEGRWLPGPSLDLFETAAKKFGPLPVIAEDLGTITPVVRGLMSQTGFPGMDVIPFYKGGDIRQGFTPIRGKAAYTSTHDTDTLMGSLMERFSISDWGYARHLTWSVVAMALHCADDLVMVPLQDVLGLASGARMNVPGQEEGNWTWQADWESIDYAKAGLRHLTEESGRATH</sequence>
<dbReference type="InterPro" id="IPR003385">
    <property type="entry name" value="Glyco_hydro_77"/>
</dbReference>
<dbReference type="EC" id="2.4.1.25" evidence="3"/>
<dbReference type="InterPro" id="IPR045857">
    <property type="entry name" value="O16G_dom_2"/>
</dbReference>
<dbReference type="Gene3D" id="2.60.40.10">
    <property type="entry name" value="Immunoglobulins"/>
    <property type="match status" value="1"/>
</dbReference>
<evidence type="ECO:0000256" key="8">
    <source>
        <dbReference type="ARBA" id="ARBA00031423"/>
    </source>
</evidence>
<evidence type="ECO:0000256" key="6">
    <source>
        <dbReference type="ARBA" id="ARBA00022679"/>
    </source>
</evidence>
<dbReference type="PANTHER" id="PTHR32438">
    <property type="entry name" value="4-ALPHA-GLUCANOTRANSFERASE DPE1, CHLOROPLASTIC/AMYLOPLASTIC"/>
    <property type="match status" value="1"/>
</dbReference>
<dbReference type="CDD" id="cd02857">
    <property type="entry name" value="E_set_CDase_PDE_N"/>
    <property type="match status" value="1"/>
</dbReference>
<comment type="catalytic activity">
    <reaction evidence="1">
        <text>Transfers a segment of a (1-&gt;4)-alpha-D-glucan to a new position in an acceptor, which may be glucose or a (1-&gt;4)-alpha-D-glucan.</text>
        <dbReference type="EC" id="2.4.1.25"/>
    </reaction>
</comment>
<evidence type="ECO:0000256" key="1">
    <source>
        <dbReference type="ARBA" id="ARBA00000439"/>
    </source>
</evidence>
<dbReference type="Pfam" id="PF02446">
    <property type="entry name" value="Glyco_hydro_77"/>
    <property type="match status" value="2"/>
</dbReference>
<dbReference type="InterPro" id="IPR013783">
    <property type="entry name" value="Ig-like_fold"/>
</dbReference>
<dbReference type="SMART" id="SM00642">
    <property type="entry name" value="Aamy"/>
    <property type="match status" value="1"/>
</dbReference>
<accession>A0ABT6ZJ55</accession>
<dbReference type="InterPro" id="IPR004185">
    <property type="entry name" value="Glyco_hydro_13_lg-like_dom"/>
</dbReference>
<gene>
    <name evidence="11" type="ORF">QJ043_03130</name>
</gene>
<evidence type="ECO:0000256" key="5">
    <source>
        <dbReference type="ARBA" id="ARBA00022676"/>
    </source>
</evidence>
<keyword evidence="12" id="KW-1185">Reference proteome</keyword>
<evidence type="ECO:0000256" key="2">
    <source>
        <dbReference type="ARBA" id="ARBA00005684"/>
    </source>
</evidence>
<dbReference type="InterPro" id="IPR017853">
    <property type="entry name" value="GH"/>
</dbReference>
<keyword evidence="5 11" id="KW-0328">Glycosyltransferase</keyword>
<dbReference type="GO" id="GO:0004134">
    <property type="term" value="F:4-alpha-glucanotransferase activity"/>
    <property type="evidence" value="ECO:0007669"/>
    <property type="project" value="UniProtKB-EC"/>
</dbReference>
<keyword evidence="7" id="KW-0119">Carbohydrate metabolism</keyword>
<evidence type="ECO:0000256" key="7">
    <source>
        <dbReference type="ARBA" id="ARBA00023277"/>
    </source>
</evidence>
<dbReference type="Gene3D" id="3.20.20.80">
    <property type="entry name" value="Glycosidases"/>
    <property type="match status" value="3"/>
</dbReference>
<name>A0ABT6ZJ55_9ACTN</name>
<organism evidence="11 12">
    <name type="scientific">Kribbibacterium absianum</name>
    <dbReference type="NCBI Taxonomy" id="3044210"/>
    <lineage>
        <taxon>Bacteria</taxon>
        <taxon>Bacillati</taxon>
        <taxon>Actinomycetota</taxon>
        <taxon>Coriobacteriia</taxon>
        <taxon>Coriobacteriales</taxon>
        <taxon>Kribbibacteriaceae</taxon>
        <taxon>Kribbibacterium</taxon>
    </lineage>
</organism>
<dbReference type="CDD" id="cd11338">
    <property type="entry name" value="AmyAc_CMD"/>
    <property type="match status" value="1"/>
</dbReference>
<evidence type="ECO:0000313" key="12">
    <source>
        <dbReference type="Proteomes" id="UP001431693"/>
    </source>
</evidence>
<evidence type="ECO:0000259" key="10">
    <source>
        <dbReference type="SMART" id="SM00642"/>
    </source>
</evidence>
<dbReference type="EMBL" id="JASJEX010000002">
    <property type="protein sequence ID" value="MDJ1129079.1"/>
    <property type="molecule type" value="Genomic_DNA"/>
</dbReference>
<comment type="caution">
    <text evidence="11">The sequence shown here is derived from an EMBL/GenBank/DDBJ whole genome shotgun (WGS) entry which is preliminary data.</text>
</comment>
<feature type="domain" description="Glycosyl hydrolase family 13 catalytic" evidence="10">
    <location>
        <begin position="138"/>
        <end position="552"/>
    </location>
</feature>
<evidence type="ECO:0000256" key="3">
    <source>
        <dbReference type="ARBA" id="ARBA00012560"/>
    </source>
</evidence>